<protein>
    <submittedName>
        <fullName evidence="2">Transcription factor VOZ1-like</fullName>
    </submittedName>
</protein>
<dbReference type="EMBL" id="PQIB02000001">
    <property type="protein sequence ID" value="RLN38846.1"/>
    <property type="molecule type" value="Genomic_DNA"/>
</dbReference>
<reference evidence="3" key="1">
    <citation type="journal article" date="2019" name="Nat. Commun.">
        <title>The genome of broomcorn millet.</title>
        <authorList>
            <person name="Zou C."/>
            <person name="Miki D."/>
            <person name="Li D."/>
            <person name="Tang Q."/>
            <person name="Xiao L."/>
            <person name="Rajput S."/>
            <person name="Deng P."/>
            <person name="Jia W."/>
            <person name="Huang R."/>
            <person name="Zhang M."/>
            <person name="Sun Y."/>
            <person name="Hu J."/>
            <person name="Fu X."/>
            <person name="Schnable P.S."/>
            <person name="Li F."/>
            <person name="Zhang H."/>
            <person name="Feng B."/>
            <person name="Zhu X."/>
            <person name="Liu R."/>
            <person name="Schnable J.C."/>
            <person name="Zhu J.-K."/>
            <person name="Zhang H."/>
        </authorList>
    </citation>
    <scope>NUCLEOTIDE SEQUENCE [LARGE SCALE GENOMIC DNA]</scope>
</reference>
<dbReference type="Proteomes" id="UP000275267">
    <property type="component" value="Unassembled WGS sequence"/>
</dbReference>
<keyword evidence="3" id="KW-1185">Reference proteome</keyword>
<feature type="chain" id="PRO_5018128305" evidence="1">
    <location>
        <begin position="26"/>
        <end position="202"/>
    </location>
</feature>
<sequence>MEVVRLLMIRHSFLLLLLLPVLGAAGTLLQTYIVQLHPHEGGSEAVSAAGSRLGWHRSFLERLVLTGRGGAAQNSQENNREASDPPSETLRLLQLVPTFHQNQGQGNEQEVQMPNLNQQCEVVAGRAAPSQQSLDLGVQGDCGEVAVVANAMFNEQARPLEHYMLNAICIQHDDAYAGLKFFCVCQQVSFWVAQWLDNSSNL</sequence>
<dbReference type="AlphaFoldDB" id="A0A3L6TGV8"/>
<evidence type="ECO:0000313" key="3">
    <source>
        <dbReference type="Proteomes" id="UP000275267"/>
    </source>
</evidence>
<evidence type="ECO:0000313" key="2">
    <source>
        <dbReference type="EMBL" id="RLN38846.1"/>
    </source>
</evidence>
<name>A0A3L6TGV8_PANMI</name>
<organism evidence="2 3">
    <name type="scientific">Panicum miliaceum</name>
    <name type="common">Proso millet</name>
    <name type="synonym">Broomcorn millet</name>
    <dbReference type="NCBI Taxonomy" id="4540"/>
    <lineage>
        <taxon>Eukaryota</taxon>
        <taxon>Viridiplantae</taxon>
        <taxon>Streptophyta</taxon>
        <taxon>Embryophyta</taxon>
        <taxon>Tracheophyta</taxon>
        <taxon>Spermatophyta</taxon>
        <taxon>Magnoliopsida</taxon>
        <taxon>Liliopsida</taxon>
        <taxon>Poales</taxon>
        <taxon>Poaceae</taxon>
        <taxon>PACMAD clade</taxon>
        <taxon>Panicoideae</taxon>
        <taxon>Panicodae</taxon>
        <taxon>Paniceae</taxon>
        <taxon>Panicinae</taxon>
        <taxon>Panicum</taxon>
        <taxon>Panicum sect. Panicum</taxon>
    </lineage>
</organism>
<proteinExistence type="predicted"/>
<gene>
    <name evidence="2" type="ORF">C2845_PM01G02740</name>
</gene>
<feature type="signal peptide" evidence="1">
    <location>
        <begin position="1"/>
        <end position="25"/>
    </location>
</feature>
<comment type="caution">
    <text evidence="2">The sequence shown here is derived from an EMBL/GenBank/DDBJ whole genome shotgun (WGS) entry which is preliminary data.</text>
</comment>
<evidence type="ECO:0000256" key="1">
    <source>
        <dbReference type="SAM" id="SignalP"/>
    </source>
</evidence>
<keyword evidence="1" id="KW-0732">Signal</keyword>
<accession>A0A3L6TGV8</accession>